<dbReference type="STRING" id="1754190.A0A1Y2B9H1"/>
<proteinExistence type="predicted"/>
<dbReference type="PANTHER" id="PTHR47188:SF1">
    <property type="entry name" value="PROTEIN TAR1"/>
    <property type="match status" value="1"/>
</dbReference>
<dbReference type="GO" id="GO:0043457">
    <property type="term" value="P:regulation of cellular respiration"/>
    <property type="evidence" value="ECO:0007669"/>
    <property type="project" value="InterPro"/>
</dbReference>
<feature type="non-terminal residue" evidence="2">
    <location>
        <position position="1"/>
    </location>
</feature>
<keyword evidence="1" id="KW-0732">Signal</keyword>
<protein>
    <submittedName>
        <fullName evidence="2">Uncharacterized protein</fullName>
    </submittedName>
</protein>
<reference evidence="2 3" key="1">
    <citation type="submission" date="2016-08" db="EMBL/GenBank/DDBJ databases">
        <title>A Parts List for Fungal Cellulosomes Revealed by Comparative Genomics.</title>
        <authorList>
            <consortium name="DOE Joint Genome Institute"/>
            <person name="Haitjema C.H."/>
            <person name="Gilmore S.P."/>
            <person name="Henske J.K."/>
            <person name="Solomon K.V."/>
            <person name="De Groot R."/>
            <person name="Kuo A."/>
            <person name="Mondo S.J."/>
            <person name="Salamov A.A."/>
            <person name="Labutti K."/>
            <person name="Zhao Z."/>
            <person name="Chiniquy J."/>
            <person name="Barry K."/>
            <person name="Brewer H.M."/>
            <person name="Purvine S.O."/>
            <person name="Wright A.T."/>
            <person name="Boxma B."/>
            <person name="Van Alen T."/>
            <person name="Hackstein J.H."/>
            <person name="Baker S.E."/>
            <person name="Grigoriev I.V."/>
            <person name="O'Malley M.A."/>
        </authorList>
    </citation>
    <scope>NUCLEOTIDE SEQUENCE [LARGE SCALE GENOMIC DNA]</scope>
    <source>
        <strain evidence="2 3">G1</strain>
    </source>
</reference>
<evidence type="ECO:0000256" key="1">
    <source>
        <dbReference type="SAM" id="SignalP"/>
    </source>
</evidence>
<accession>A0A1Y2B9H1</accession>
<dbReference type="PANTHER" id="PTHR47188">
    <property type="entry name" value="PROTEIN TAR1"/>
    <property type="match status" value="1"/>
</dbReference>
<gene>
    <name evidence="2" type="ORF">LY90DRAFT_423779</name>
</gene>
<organism evidence="2 3">
    <name type="scientific">Neocallimastix californiae</name>
    <dbReference type="NCBI Taxonomy" id="1754190"/>
    <lineage>
        <taxon>Eukaryota</taxon>
        <taxon>Fungi</taxon>
        <taxon>Fungi incertae sedis</taxon>
        <taxon>Chytridiomycota</taxon>
        <taxon>Chytridiomycota incertae sedis</taxon>
        <taxon>Neocallimastigomycetes</taxon>
        <taxon>Neocallimastigales</taxon>
        <taxon>Neocallimastigaceae</taxon>
        <taxon>Neocallimastix</taxon>
    </lineage>
</organism>
<dbReference type="Proteomes" id="UP000193920">
    <property type="component" value="Unassembled WGS sequence"/>
</dbReference>
<feature type="chain" id="PRO_5013345060" evidence="1">
    <location>
        <begin position="23"/>
        <end position="49"/>
    </location>
</feature>
<keyword evidence="3" id="KW-1185">Reference proteome</keyword>
<evidence type="ECO:0000313" key="2">
    <source>
        <dbReference type="EMBL" id="ORY31336.1"/>
    </source>
</evidence>
<feature type="signal peptide" evidence="1">
    <location>
        <begin position="1"/>
        <end position="22"/>
    </location>
</feature>
<evidence type="ECO:0000313" key="3">
    <source>
        <dbReference type="Proteomes" id="UP000193920"/>
    </source>
</evidence>
<dbReference type="InterPro" id="IPR044792">
    <property type="entry name" value="TAR1"/>
</dbReference>
<dbReference type="EMBL" id="MCOG01000170">
    <property type="protein sequence ID" value="ORY31336.1"/>
    <property type="molecule type" value="Genomic_DNA"/>
</dbReference>
<dbReference type="AlphaFoldDB" id="A0A1Y2B9H1"/>
<sequence>FMYYLTLFFLKLFSSLPHSTCSLSISCQYLALDEIYHPFWTVFPNNPTL</sequence>
<comment type="caution">
    <text evidence="2">The sequence shown here is derived from an EMBL/GenBank/DDBJ whole genome shotgun (WGS) entry which is preliminary data.</text>
</comment>
<name>A0A1Y2B9H1_9FUNG</name>